<proteinExistence type="predicted"/>
<dbReference type="InterPro" id="IPR023365">
    <property type="entry name" value="Sortase_dom-sf"/>
</dbReference>
<evidence type="ECO:0000313" key="4">
    <source>
        <dbReference type="Proteomes" id="UP001454489"/>
    </source>
</evidence>
<keyword evidence="2" id="KW-0472">Membrane</keyword>
<evidence type="ECO:0000256" key="1">
    <source>
        <dbReference type="ARBA" id="ARBA00022801"/>
    </source>
</evidence>
<accession>A0ABV1H9S0</accession>
<keyword evidence="2" id="KW-0812">Transmembrane</keyword>
<dbReference type="SUPFAM" id="SSF63817">
    <property type="entry name" value="Sortase"/>
    <property type="match status" value="1"/>
</dbReference>
<dbReference type="CDD" id="cd05826">
    <property type="entry name" value="Sortase_B"/>
    <property type="match status" value="1"/>
</dbReference>
<dbReference type="Pfam" id="PF04203">
    <property type="entry name" value="Sortase"/>
    <property type="match status" value="1"/>
</dbReference>
<name>A0ABV1H9S0_9FIRM</name>
<dbReference type="EC" id="3.4.22.71" evidence="3"/>
<dbReference type="Gene3D" id="2.40.260.10">
    <property type="entry name" value="Sortase"/>
    <property type="match status" value="1"/>
</dbReference>
<evidence type="ECO:0000313" key="3">
    <source>
        <dbReference type="EMBL" id="MEQ2556454.1"/>
    </source>
</evidence>
<dbReference type="NCBIfam" id="TIGR03064">
    <property type="entry name" value="sortase_srtB"/>
    <property type="match status" value="1"/>
</dbReference>
<keyword evidence="2" id="KW-1133">Transmembrane helix</keyword>
<comment type="caution">
    <text evidence="3">The sequence shown here is derived from an EMBL/GenBank/DDBJ whole genome shotgun (WGS) entry which is preliminary data.</text>
</comment>
<keyword evidence="1 3" id="KW-0378">Hydrolase</keyword>
<feature type="transmembrane region" description="Helical" evidence="2">
    <location>
        <begin position="20"/>
        <end position="42"/>
    </location>
</feature>
<dbReference type="InterPro" id="IPR009835">
    <property type="entry name" value="SrtB"/>
</dbReference>
<dbReference type="InterPro" id="IPR005754">
    <property type="entry name" value="Sortase"/>
</dbReference>
<dbReference type="RefSeq" id="WP_353529417.1">
    <property type="nucleotide sequence ID" value="NZ_JBBMEX010000001.1"/>
</dbReference>
<evidence type="ECO:0000256" key="2">
    <source>
        <dbReference type="SAM" id="Phobius"/>
    </source>
</evidence>
<organism evidence="3 4">
    <name type="scientific">Maccoyibacter intestinihominis</name>
    <dbReference type="NCBI Taxonomy" id="3133499"/>
    <lineage>
        <taxon>Bacteria</taxon>
        <taxon>Bacillati</taxon>
        <taxon>Bacillota</taxon>
        <taxon>Clostridia</taxon>
        <taxon>Lachnospirales</taxon>
        <taxon>Lachnospiraceae</taxon>
        <taxon>Maccoyibacter</taxon>
    </lineage>
</organism>
<gene>
    <name evidence="3" type="primary">srtB</name>
    <name evidence="3" type="ORF">WMO43_00980</name>
</gene>
<protein>
    <submittedName>
        <fullName evidence="3">Class B sortase</fullName>
        <ecNumber evidence="3">3.4.22.71</ecNumber>
    </submittedName>
</protein>
<dbReference type="Proteomes" id="UP001454489">
    <property type="component" value="Unassembled WGS sequence"/>
</dbReference>
<sequence length="266" mass="30605">MKERQKEPLQQKNPRKWGMILLMAVLIIVMLVSLWNILGYLLEGRKSEKFAQDLQESAIIIEKDNTDSKDTKKEKEEKEEPIPDAIDFDTLHAISKDAVAWLYAPGSGINYVVAQAEDNDYYLHRLLNGTEAKAGTLFMDYQNHSDFSDWNTMIYGHHMKNGTMFASLVKYQDQEYYEKHPVMYLYTPGQRMKLEILAGYTTDIEDSVYTIPTTKEGRDELVKHVLQKSNFTSKASVTGEDKLVTLSTCTYEYEDARFVVIGKIAE</sequence>
<dbReference type="GO" id="GO:0016787">
    <property type="term" value="F:hydrolase activity"/>
    <property type="evidence" value="ECO:0007669"/>
    <property type="project" value="UniProtKB-KW"/>
</dbReference>
<dbReference type="EMBL" id="JBBMEX010000001">
    <property type="protein sequence ID" value="MEQ2556454.1"/>
    <property type="molecule type" value="Genomic_DNA"/>
</dbReference>
<reference evidence="3 4" key="1">
    <citation type="submission" date="2024-03" db="EMBL/GenBank/DDBJ databases">
        <title>Human intestinal bacterial collection.</title>
        <authorList>
            <person name="Pauvert C."/>
            <person name="Hitch T.C.A."/>
            <person name="Clavel T."/>
        </authorList>
    </citation>
    <scope>NUCLEOTIDE SEQUENCE [LARGE SCALE GENOMIC DNA]</scope>
    <source>
        <strain evidence="3 4">CLA-AA-H185</strain>
    </source>
</reference>
<keyword evidence="4" id="KW-1185">Reference proteome</keyword>